<feature type="domain" description="DUF11" evidence="3">
    <location>
        <begin position="620"/>
        <end position="737"/>
    </location>
</feature>
<gene>
    <name evidence="6" type="ORF">DES35_101893</name>
</gene>
<keyword evidence="1 2" id="KW-0732">Signal</keyword>
<dbReference type="Gene3D" id="2.160.20.10">
    <property type="entry name" value="Single-stranded right-handed beta-helix, Pectin lyase-like"/>
    <property type="match status" value="1"/>
</dbReference>
<dbReference type="InterPro" id="IPR001434">
    <property type="entry name" value="OmcB-like_DUF11"/>
</dbReference>
<evidence type="ECO:0000256" key="2">
    <source>
        <dbReference type="SAM" id="SignalP"/>
    </source>
</evidence>
<feature type="chain" id="PRO_5016801728" evidence="2">
    <location>
        <begin position="23"/>
        <end position="1314"/>
    </location>
</feature>
<dbReference type="InterPro" id="IPR039448">
    <property type="entry name" value="Beta_helix"/>
</dbReference>
<dbReference type="InterPro" id="IPR006626">
    <property type="entry name" value="PbH1"/>
</dbReference>
<dbReference type="RefSeq" id="WP_114365893.1">
    <property type="nucleotide sequence ID" value="NZ_BHZF01000001.1"/>
</dbReference>
<organism evidence="6 7">
    <name type="scientific">Schleiferia thermophila</name>
    <dbReference type="NCBI Taxonomy" id="884107"/>
    <lineage>
        <taxon>Bacteria</taxon>
        <taxon>Pseudomonadati</taxon>
        <taxon>Bacteroidota</taxon>
        <taxon>Flavobacteriia</taxon>
        <taxon>Flavobacteriales</taxon>
        <taxon>Schleiferiaceae</taxon>
        <taxon>Schleiferia</taxon>
    </lineage>
</organism>
<evidence type="ECO:0000313" key="6">
    <source>
        <dbReference type="EMBL" id="RCX05605.1"/>
    </source>
</evidence>
<keyword evidence="7" id="KW-1185">Reference proteome</keyword>
<evidence type="ECO:0000259" key="4">
    <source>
        <dbReference type="Pfam" id="PF13229"/>
    </source>
</evidence>
<dbReference type="Pfam" id="PF13229">
    <property type="entry name" value="Beta_helix"/>
    <property type="match status" value="1"/>
</dbReference>
<dbReference type="SUPFAM" id="SSF51126">
    <property type="entry name" value="Pectin lyase-like"/>
    <property type="match status" value="1"/>
</dbReference>
<proteinExistence type="predicted"/>
<dbReference type="InterPro" id="IPR013783">
    <property type="entry name" value="Ig-like_fold"/>
</dbReference>
<feature type="signal peptide" evidence="2">
    <location>
        <begin position="1"/>
        <end position="22"/>
    </location>
</feature>
<dbReference type="Pfam" id="PF01345">
    <property type="entry name" value="DUF11"/>
    <property type="match status" value="1"/>
</dbReference>
<name>A0A369A8Y8_9FLAO</name>
<evidence type="ECO:0000313" key="7">
    <source>
        <dbReference type="Proteomes" id="UP000253517"/>
    </source>
</evidence>
<dbReference type="SMART" id="SM00710">
    <property type="entry name" value="PbH1"/>
    <property type="match status" value="6"/>
</dbReference>
<dbReference type="Pfam" id="PF18962">
    <property type="entry name" value="Por_Secre_tail"/>
    <property type="match status" value="1"/>
</dbReference>
<reference evidence="6 7" key="1">
    <citation type="submission" date="2018-07" db="EMBL/GenBank/DDBJ databases">
        <title>Genomic Encyclopedia of Type Strains, Phase IV (KMG-IV): sequencing the most valuable type-strain genomes for metagenomic binning, comparative biology and taxonomic classification.</title>
        <authorList>
            <person name="Goeker M."/>
        </authorList>
    </citation>
    <scope>NUCLEOTIDE SEQUENCE [LARGE SCALE GENOMIC DNA]</scope>
    <source>
        <strain evidence="6 7">DSM 21410</strain>
    </source>
</reference>
<feature type="domain" description="Secretion system C-terminal sorting" evidence="5">
    <location>
        <begin position="1236"/>
        <end position="1312"/>
    </location>
</feature>
<evidence type="ECO:0000259" key="5">
    <source>
        <dbReference type="Pfam" id="PF18962"/>
    </source>
</evidence>
<protein>
    <submittedName>
        <fullName evidence="6">Putative secreted protein (Por secretion system target)</fullName>
    </submittedName>
</protein>
<dbReference type="InterPro" id="IPR012334">
    <property type="entry name" value="Pectin_lyas_fold"/>
</dbReference>
<dbReference type="Gene3D" id="2.60.40.10">
    <property type="entry name" value="Immunoglobulins"/>
    <property type="match status" value="1"/>
</dbReference>
<dbReference type="EMBL" id="QPJS01000001">
    <property type="protein sequence ID" value="RCX05605.1"/>
    <property type="molecule type" value="Genomic_DNA"/>
</dbReference>
<comment type="caution">
    <text evidence="6">The sequence shown here is derived from an EMBL/GenBank/DDBJ whole genome shotgun (WGS) entry which is preliminary data.</text>
</comment>
<sequence>MKNLLFIWLFALTLIGSAQPIAMVTNTNDAGPGSLRQAILDANSNSAYTAIHFNIPTTDPNFNAALGVFTIAVATPLPQITRANLVIDGTTQPPANNVLIGSNQQTGTCLPAQYSPVIKRPDISIVGNNTIPTGFDVSASGVKFKGLHITGFGTDFDNAHHCIFYRYGANNGEVSHCLIGADISSLGSNIILPPAPIRTNGGGIFVLAGSNHYIHHNIVAHCGAMGVYFGYNCQNGLVEYNEFFGNGRIHVVTDGLDIAFNTKNFTIRYNLSHYNGGNGFDTHQAEGNHLFECNTSHHNGQLKVETNGFRVWGQNSIYRYNNVFENYGNGFMVAAFGTPVPTKGNIISQNRTINNGNYLMGSNPITGAIGIDLIPNGGFNLKGVAPYVTLNSDVPPGNNGGNNLNNFPVIELAAFDGTNLHLKGFVRQGQLVEIFKAHNYPGGFNAQGETYVTSFTEGSSADLDNTTGSYSGVVNGKNVGTGTNVDRFYVIIPTTAFAIGDSLTTTATGADGTSEFSPAVVVGAYVPSGIVTPLCHCKWNNTPATVAGNFGYSNTGAAIHIPVGPMNSIAGTALSSQPTMFHAGTNNHVVDIQYVGGLASWTLQSNTAIANSSTGYCPQDLDVQIASSSINPNPGDQVTVTVTITNNTSAPFVFTNGYFTNLEISITQPSGFVFVSATPSTGSYGGLNWSVPHLGPGASATLQLVYTVNTSGVVAAYGGIFDQYDPDLTNNLASVNITTASSSSGGSGGIESIGGLSTLLAQRNMQRLRDGKFNFFNQVDQLPLAGTVGSVLGARGNLTLADVTPTTGPESSTGKVVTPGDLIGITNAVDVYSVDYFKSGNRIGSILALESPTGKVYDHTKVVCDRLTGARLPEIRVVNAAGHPFLMALLEQEDGQVDYNITFVMYLHENGTIEIDNKWNLAEYDVPAGARVFNMQVWSVSPNLTIEMVQEIIHLANLHGDVSFLNKRPAPMPSVFVESGFYQNGKLHLKIRNTAHANRITFRGLAAATETQSHTPVFDDLPLPAGQQIADFVFPIGFTFDAGFSITNDASSGADQIYVADGAWGVDYELTSAEDVEFETVSQTKELPKDGLALERAAVASAKVKEYFSVYRVLLPGAYRPMNVSEFNTINFTATVQQTTNVQLVVVKKSISKWSEQFRATITLIPGTHAYTVSFDQLKSSNGSVFTADDVLSVVWLATKGSTANDNVYIKISDLIFKKGNASDVTLTPGKKEIFVYPNPAVSDFNYSFLLESEMNVKVELINSLGQVIDVLKNERMSQGVHTFVYDKKLHPGIYHIRITTGRNSKSASVVIVN</sequence>
<dbReference type="InterPro" id="IPR026444">
    <property type="entry name" value="Secre_tail"/>
</dbReference>
<evidence type="ECO:0000259" key="3">
    <source>
        <dbReference type="Pfam" id="PF01345"/>
    </source>
</evidence>
<feature type="domain" description="Right handed beta helix" evidence="4">
    <location>
        <begin position="146"/>
        <end position="324"/>
    </location>
</feature>
<dbReference type="InterPro" id="IPR011050">
    <property type="entry name" value="Pectin_lyase_fold/virulence"/>
</dbReference>
<dbReference type="NCBIfam" id="TIGR04183">
    <property type="entry name" value="Por_Secre_tail"/>
    <property type="match status" value="1"/>
</dbReference>
<accession>A0A369A8Y8</accession>
<dbReference type="Proteomes" id="UP000253517">
    <property type="component" value="Unassembled WGS sequence"/>
</dbReference>
<evidence type="ECO:0000256" key="1">
    <source>
        <dbReference type="ARBA" id="ARBA00022729"/>
    </source>
</evidence>